<dbReference type="SUPFAM" id="SSF56672">
    <property type="entry name" value="DNA/RNA polymerases"/>
    <property type="match status" value="1"/>
</dbReference>
<organism evidence="14 15">
    <name type="scientific">Cucumis melo var. makuwa</name>
    <name type="common">Oriental melon</name>
    <dbReference type="NCBI Taxonomy" id="1194695"/>
    <lineage>
        <taxon>Eukaryota</taxon>
        <taxon>Viridiplantae</taxon>
        <taxon>Streptophyta</taxon>
        <taxon>Embryophyta</taxon>
        <taxon>Tracheophyta</taxon>
        <taxon>Spermatophyta</taxon>
        <taxon>Magnoliopsida</taxon>
        <taxon>eudicotyledons</taxon>
        <taxon>Gunneridae</taxon>
        <taxon>Pentapetalae</taxon>
        <taxon>rosids</taxon>
        <taxon>fabids</taxon>
        <taxon>Cucurbitales</taxon>
        <taxon>Cucurbitaceae</taxon>
        <taxon>Benincaseae</taxon>
        <taxon>Cucumis</taxon>
    </lineage>
</organism>
<dbReference type="InterPro" id="IPR043128">
    <property type="entry name" value="Rev_trsase/Diguanyl_cyclase"/>
</dbReference>
<dbReference type="SMART" id="SM00298">
    <property type="entry name" value="CHROMO"/>
    <property type="match status" value="1"/>
</dbReference>
<evidence type="ECO:0000256" key="8">
    <source>
        <dbReference type="ARBA" id="ARBA00022932"/>
    </source>
</evidence>
<dbReference type="GO" id="GO:0006310">
    <property type="term" value="P:DNA recombination"/>
    <property type="evidence" value="ECO:0007669"/>
    <property type="project" value="UniProtKB-KW"/>
</dbReference>
<dbReference type="Gene3D" id="3.10.20.370">
    <property type="match status" value="1"/>
</dbReference>
<dbReference type="InterPro" id="IPR050951">
    <property type="entry name" value="Retrovirus_Pol_polyprotein"/>
</dbReference>
<keyword evidence="2" id="KW-0479">Metal-binding</keyword>
<evidence type="ECO:0000256" key="5">
    <source>
        <dbReference type="ARBA" id="ARBA00022842"/>
    </source>
</evidence>
<keyword evidence="3" id="KW-0064">Aspartyl protease</keyword>
<dbReference type="AlphaFoldDB" id="A0A5D3BFZ9"/>
<keyword evidence="5" id="KW-0460">Magnesium</keyword>
<dbReference type="Pfam" id="PF17921">
    <property type="entry name" value="Integrase_H2C2"/>
    <property type="match status" value="1"/>
</dbReference>
<dbReference type="InterPro" id="IPR041588">
    <property type="entry name" value="Integrase_H2C2"/>
</dbReference>
<keyword evidence="10" id="KW-0233">DNA recombination</keyword>
<dbReference type="InterPro" id="IPR001584">
    <property type="entry name" value="Integrase_cat-core"/>
</dbReference>
<dbReference type="GO" id="GO:0003964">
    <property type="term" value="F:RNA-directed DNA polymerase activity"/>
    <property type="evidence" value="ECO:0007669"/>
    <property type="project" value="UniProtKB-KW"/>
</dbReference>
<feature type="domain" description="Chromo" evidence="12">
    <location>
        <begin position="632"/>
        <end position="667"/>
    </location>
</feature>
<proteinExistence type="predicted"/>
<dbReference type="PROSITE" id="PS50994">
    <property type="entry name" value="INTEGRASE"/>
    <property type="match status" value="1"/>
</dbReference>
<dbReference type="GO" id="GO:0003887">
    <property type="term" value="F:DNA-directed DNA polymerase activity"/>
    <property type="evidence" value="ECO:0007669"/>
    <property type="project" value="UniProtKB-KW"/>
</dbReference>
<keyword evidence="7" id="KW-0695">RNA-directed DNA polymerase</keyword>
<evidence type="ECO:0000259" key="13">
    <source>
        <dbReference type="PROSITE" id="PS50994"/>
    </source>
</evidence>
<dbReference type="PANTHER" id="PTHR37984:SF5">
    <property type="entry name" value="PROTEIN NYNRIN-LIKE"/>
    <property type="match status" value="1"/>
</dbReference>
<dbReference type="Proteomes" id="UP000321947">
    <property type="component" value="Unassembled WGS sequence"/>
</dbReference>
<dbReference type="InterPro" id="IPR041577">
    <property type="entry name" value="RT_RNaseH_2"/>
</dbReference>
<dbReference type="Pfam" id="PF00385">
    <property type="entry name" value="Chromo"/>
    <property type="match status" value="1"/>
</dbReference>
<dbReference type="Gene3D" id="3.30.420.10">
    <property type="entry name" value="Ribonuclease H-like superfamily/Ribonuclease H"/>
    <property type="match status" value="1"/>
</dbReference>
<keyword evidence="1" id="KW-0645">Protease</keyword>
<dbReference type="Gene3D" id="2.40.50.40">
    <property type="match status" value="1"/>
</dbReference>
<feature type="domain" description="Integrase catalytic" evidence="13">
    <location>
        <begin position="324"/>
        <end position="488"/>
    </location>
</feature>
<evidence type="ECO:0000256" key="6">
    <source>
        <dbReference type="ARBA" id="ARBA00022908"/>
    </source>
</evidence>
<dbReference type="FunFam" id="1.10.340.70:FF:000001">
    <property type="entry name" value="Retrovirus-related Pol polyprotein from transposon gypsy-like Protein"/>
    <property type="match status" value="1"/>
</dbReference>
<keyword evidence="8" id="KW-0548">Nucleotidyltransferase</keyword>
<dbReference type="GO" id="GO:0006508">
    <property type="term" value="P:proteolysis"/>
    <property type="evidence" value="ECO:0007669"/>
    <property type="project" value="UniProtKB-KW"/>
</dbReference>
<dbReference type="InterPro" id="IPR016197">
    <property type="entry name" value="Chromo-like_dom_sf"/>
</dbReference>
<evidence type="ECO:0000256" key="7">
    <source>
        <dbReference type="ARBA" id="ARBA00022918"/>
    </source>
</evidence>
<evidence type="ECO:0000256" key="11">
    <source>
        <dbReference type="ARBA" id="ARBA00023268"/>
    </source>
</evidence>
<dbReference type="Gene3D" id="3.30.70.270">
    <property type="match status" value="1"/>
</dbReference>
<name>A0A5D3BFZ9_CUCMM</name>
<evidence type="ECO:0000256" key="4">
    <source>
        <dbReference type="ARBA" id="ARBA00022801"/>
    </source>
</evidence>
<dbReference type="GO" id="GO:0046872">
    <property type="term" value="F:metal ion binding"/>
    <property type="evidence" value="ECO:0007669"/>
    <property type="project" value="UniProtKB-KW"/>
</dbReference>
<keyword evidence="4" id="KW-0378">Hydrolase</keyword>
<dbReference type="GO" id="GO:0003677">
    <property type="term" value="F:DNA binding"/>
    <property type="evidence" value="ECO:0007669"/>
    <property type="project" value="UniProtKB-KW"/>
</dbReference>
<dbReference type="InterPro" id="IPR013103">
    <property type="entry name" value="RVT_2"/>
</dbReference>
<dbReference type="EMBL" id="SSTD01018398">
    <property type="protein sequence ID" value="TYJ98047.1"/>
    <property type="molecule type" value="Genomic_DNA"/>
</dbReference>
<keyword evidence="11" id="KW-0511">Multifunctional enzyme</keyword>
<dbReference type="GO" id="GO:0015074">
    <property type="term" value="P:DNA integration"/>
    <property type="evidence" value="ECO:0007669"/>
    <property type="project" value="UniProtKB-KW"/>
</dbReference>
<protein>
    <submittedName>
        <fullName evidence="14">Transposon Tf2-6 polyprotein</fullName>
    </submittedName>
</protein>
<evidence type="ECO:0000256" key="2">
    <source>
        <dbReference type="ARBA" id="ARBA00022723"/>
    </source>
</evidence>
<dbReference type="InterPro" id="IPR036397">
    <property type="entry name" value="RNaseH_sf"/>
</dbReference>
<accession>A0A5D3BFZ9</accession>
<dbReference type="Gene3D" id="1.10.340.70">
    <property type="match status" value="1"/>
</dbReference>
<keyword evidence="9" id="KW-0238">DNA-binding</keyword>
<dbReference type="Pfam" id="PF24626">
    <property type="entry name" value="SH3_Tf2-1"/>
    <property type="match status" value="1"/>
</dbReference>
<dbReference type="InterPro" id="IPR000953">
    <property type="entry name" value="Chromo/chromo_shadow_dom"/>
</dbReference>
<evidence type="ECO:0000259" key="12">
    <source>
        <dbReference type="PROSITE" id="PS50013"/>
    </source>
</evidence>
<dbReference type="InterPro" id="IPR056924">
    <property type="entry name" value="SH3_Tf2-1"/>
</dbReference>
<reference evidence="14 15" key="1">
    <citation type="submission" date="2019-08" db="EMBL/GenBank/DDBJ databases">
        <title>Draft genome sequences of two oriental melons (Cucumis melo L. var makuwa).</title>
        <authorList>
            <person name="Kwon S.-Y."/>
        </authorList>
    </citation>
    <scope>NUCLEOTIDE SEQUENCE [LARGE SCALE GENOMIC DNA]</scope>
    <source>
        <strain evidence="15">cv. Chang Bougi</strain>
        <tissue evidence="14">Leaf</tissue>
    </source>
</reference>
<dbReference type="GO" id="GO:0004190">
    <property type="term" value="F:aspartic-type endopeptidase activity"/>
    <property type="evidence" value="ECO:0007669"/>
    <property type="project" value="UniProtKB-KW"/>
</dbReference>
<dbReference type="FunFam" id="3.30.70.270:FF:000020">
    <property type="entry name" value="Transposon Tf2-6 polyprotein-like Protein"/>
    <property type="match status" value="1"/>
</dbReference>
<evidence type="ECO:0000313" key="14">
    <source>
        <dbReference type="EMBL" id="TYJ98047.1"/>
    </source>
</evidence>
<dbReference type="PROSITE" id="PS50013">
    <property type="entry name" value="CHROMO_2"/>
    <property type="match status" value="1"/>
</dbReference>
<dbReference type="Pfam" id="PF07727">
    <property type="entry name" value="RVT_2"/>
    <property type="match status" value="1"/>
</dbReference>
<keyword evidence="8" id="KW-0239">DNA-directed DNA polymerase</keyword>
<keyword evidence="6" id="KW-0229">DNA integration</keyword>
<dbReference type="SUPFAM" id="SSF54160">
    <property type="entry name" value="Chromo domain-like"/>
    <property type="match status" value="1"/>
</dbReference>
<dbReference type="FunFam" id="3.10.20.370:FF:000001">
    <property type="entry name" value="Retrovirus-related Pol polyprotein from transposon 17.6-like protein"/>
    <property type="match status" value="1"/>
</dbReference>
<dbReference type="InterPro" id="IPR012337">
    <property type="entry name" value="RNaseH-like_sf"/>
</dbReference>
<evidence type="ECO:0000256" key="3">
    <source>
        <dbReference type="ARBA" id="ARBA00022750"/>
    </source>
</evidence>
<evidence type="ECO:0000256" key="9">
    <source>
        <dbReference type="ARBA" id="ARBA00023125"/>
    </source>
</evidence>
<evidence type="ECO:0000256" key="1">
    <source>
        <dbReference type="ARBA" id="ARBA00022670"/>
    </source>
</evidence>
<gene>
    <name evidence="14" type="ORF">E5676_scaffold401G00130</name>
</gene>
<dbReference type="SUPFAM" id="SSF53098">
    <property type="entry name" value="Ribonuclease H-like"/>
    <property type="match status" value="1"/>
</dbReference>
<sequence>MVNWPQPTNVSELRGFLGLTGYYRRFVKNYGNIAAPLTKLLQKNGFHWGEDATAAFESLKQAMISVPVLALPDFSLPFIIETDASGTGLGAVLSQNNRPIAYFSQKLSPPTQAKSIYERELMAVVMAVQKWRHYVLDFKFTIISDQKALKFLLEQREVQPQFQRWLTKLLGYDFEILYQPGLQNKAADALSRVKLPAEFHSLRAHGLLDIDIVTTEVEKDEELQGIIEILKEDPEGKANYQWKAGNLFYKGRLVLSRKSTLIPSLLHTFHDSVLGGHLGFLRTYKRMNGEIHWMGMKNDVKKYVEQCEVCQRNKTEALAPAGLLQPLPLPNLILEDWTMDFIDGLPKAGGYDNIMVVVDRLSKMAHFIILKHPFSAKQVAEKFVEEIISKHGISNSIVTDRDKVFLSHFWKELFTAMGTSLKRSTAFHPQTDGQTERVNRCLETYLRCFCNEQPTKWHKCIPWAELWYNTTFHALAKTTPFQVVYGRPPPPLVRYGDIKSNNNSVEQLLKERDLVISALKENLMMAQNRMKKQADLHRRELKFKVGDEVYLKLRPYRQRSLARKRCEKLAPKFYGPYRIVEEIGEVAYRLNLPPEAIIHNVFHVSQLKLKLGNSHQVQHVPPALTEEFELQVEPEAVLGIRWNTDIGANEWLIKWKGLSGSEATWEPVGAMNQQYPSFHLEDKDIVELPKEKKAVGCKWVFMVKCKADGSVERYKARLFTKGFTQTYGVDYQETFSPVAKISSIRMFLSVVVNFDGSLYQLDVKNDFLNGEKEEGGIYGLATWFWVDLEINKVCKLKRSLYGLK</sequence>
<comment type="caution">
    <text evidence="14">The sequence shown here is derived from an EMBL/GenBank/DDBJ whole genome shotgun (WGS) entry which is preliminary data.</text>
</comment>
<keyword evidence="8" id="KW-0808">Transferase</keyword>
<evidence type="ECO:0000256" key="10">
    <source>
        <dbReference type="ARBA" id="ARBA00023172"/>
    </source>
</evidence>
<dbReference type="InterPro" id="IPR023780">
    <property type="entry name" value="Chromo_domain"/>
</dbReference>
<dbReference type="InterPro" id="IPR043502">
    <property type="entry name" value="DNA/RNA_pol_sf"/>
</dbReference>
<evidence type="ECO:0000313" key="15">
    <source>
        <dbReference type="Proteomes" id="UP000321947"/>
    </source>
</evidence>
<dbReference type="CDD" id="cd09274">
    <property type="entry name" value="RNase_HI_RT_Ty3"/>
    <property type="match status" value="1"/>
</dbReference>
<dbReference type="Pfam" id="PF17919">
    <property type="entry name" value="RT_RNaseH_2"/>
    <property type="match status" value="1"/>
</dbReference>
<dbReference type="PANTHER" id="PTHR37984">
    <property type="entry name" value="PROTEIN CBG26694"/>
    <property type="match status" value="1"/>
</dbReference>